<dbReference type="Proteomes" id="UP000663891">
    <property type="component" value="Unassembled WGS sequence"/>
</dbReference>
<dbReference type="AlphaFoldDB" id="A0A814W9B9"/>
<feature type="region of interest" description="Disordered" evidence="1">
    <location>
        <begin position="312"/>
        <end position="331"/>
    </location>
</feature>
<evidence type="ECO:0000313" key="3">
    <source>
        <dbReference type="Proteomes" id="UP000663891"/>
    </source>
</evidence>
<organism evidence="2 3">
    <name type="scientific">Adineta steineri</name>
    <dbReference type="NCBI Taxonomy" id="433720"/>
    <lineage>
        <taxon>Eukaryota</taxon>
        <taxon>Metazoa</taxon>
        <taxon>Spiralia</taxon>
        <taxon>Gnathifera</taxon>
        <taxon>Rotifera</taxon>
        <taxon>Eurotatoria</taxon>
        <taxon>Bdelloidea</taxon>
        <taxon>Adinetida</taxon>
        <taxon>Adinetidae</taxon>
        <taxon>Adineta</taxon>
    </lineage>
</organism>
<reference evidence="2" key="1">
    <citation type="submission" date="2021-02" db="EMBL/GenBank/DDBJ databases">
        <authorList>
            <person name="Nowell W R."/>
        </authorList>
    </citation>
    <scope>NUCLEOTIDE SEQUENCE</scope>
</reference>
<gene>
    <name evidence="2" type="ORF">VCS650_LOCUS25626</name>
</gene>
<dbReference type="OrthoDB" id="10060738at2759"/>
<proteinExistence type="predicted"/>
<accession>A0A814W9B9</accession>
<comment type="caution">
    <text evidence="2">The sequence shown here is derived from an EMBL/GenBank/DDBJ whole genome shotgun (WGS) entry which is preliminary data.</text>
</comment>
<name>A0A814W9B9_9BILA</name>
<evidence type="ECO:0000256" key="1">
    <source>
        <dbReference type="SAM" id="MobiDB-lite"/>
    </source>
</evidence>
<sequence length="331" mass="39876">MWLSAEETTMLDNALITMEHIYKTGFVNIHLRRLMNAQSYFEIEYSIDKVSAPIKETNDSDSDEQFEYEADDEVQQREKIKFTLSMADIDDHKRQLTFCNVDVQQNMIYKKVLLNEQLLLLKLIEKIYLILVKLETAGHPNFQLRKDNYEIHDRFGDINKILSEVRNNQDNNEQQLELSIKNRTKYFELIYRNLETDYDMWIKYLEKYRQESRLLKLFSNHQIMIMIILLTTSTTQNEIQRKFLEKIFLTDNLDNQKDEQFKLTIRVLSHYLQPLRINEFYYEYKCSRENDGMHVRKIKLKRLQNNYVTRTNENNTLPMNDYGNSNGRKPS</sequence>
<dbReference type="EMBL" id="CAJNON010000331">
    <property type="protein sequence ID" value="CAF1200998.1"/>
    <property type="molecule type" value="Genomic_DNA"/>
</dbReference>
<protein>
    <submittedName>
        <fullName evidence="2">Uncharacterized protein</fullName>
    </submittedName>
</protein>
<evidence type="ECO:0000313" key="2">
    <source>
        <dbReference type="EMBL" id="CAF1200998.1"/>
    </source>
</evidence>